<keyword evidence="3" id="KW-0863">Zinc-finger</keyword>
<evidence type="ECO:0000256" key="1">
    <source>
        <dbReference type="ARBA" id="ARBA00004123"/>
    </source>
</evidence>
<evidence type="ECO:0000313" key="10">
    <source>
        <dbReference type="EMBL" id="CAL1160071.1"/>
    </source>
</evidence>
<dbReference type="Gene3D" id="3.30.1740.10">
    <property type="entry name" value="Zinc finger, PARP-type"/>
    <property type="match status" value="1"/>
</dbReference>
<evidence type="ECO:0000256" key="3">
    <source>
        <dbReference type="ARBA" id="ARBA00022771"/>
    </source>
</evidence>
<evidence type="ECO:0000313" key="9">
    <source>
        <dbReference type="EMBL" id="CAI4006696.1"/>
    </source>
</evidence>
<evidence type="ECO:0000256" key="7">
    <source>
        <dbReference type="SAM" id="MobiDB-lite"/>
    </source>
</evidence>
<dbReference type="OrthoDB" id="448416at2759"/>
<dbReference type="EMBL" id="CAMXCT020003885">
    <property type="protein sequence ID" value="CAL1160071.1"/>
    <property type="molecule type" value="Genomic_DNA"/>
</dbReference>
<dbReference type="EMBL" id="CAMXCT030003885">
    <property type="protein sequence ID" value="CAL4794008.1"/>
    <property type="molecule type" value="Genomic_DNA"/>
</dbReference>
<reference evidence="9" key="1">
    <citation type="submission" date="2022-10" db="EMBL/GenBank/DDBJ databases">
        <authorList>
            <person name="Chen Y."/>
            <person name="Dougan E. K."/>
            <person name="Chan C."/>
            <person name="Rhodes N."/>
            <person name="Thang M."/>
        </authorList>
    </citation>
    <scope>NUCLEOTIDE SEQUENCE</scope>
</reference>
<feature type="domain" description="PARP-type" evidence="8">
    <location>
        <begin position="1146"/>
        <end position="1224"/>
    </location>
</feature>
<reference evidence="10" key="2">
    <citation type="submission" date="2024-04" db="EMBL/GenBank/DDBJ databases">
        <authorList>
            <person name="Chen Y."/>
            <person name="Shah S."/>
            <person name="Dougan E. K."/>
            <person name="Thang M."/>
            <person name="Chan C."/>
        </authorList>
    </citation>
    <scope>NUCLEOTIDE SEQUENCE [LARGE SCALE GENOMIC DNA]</scope>
</reference>
<feature type="region of interest" description="Disordered" evidence="7">
    <location>
        <begin position="1"/>
        <end position="58"/>
    </location>
</feature>
<accession>A0A9P1DAE1</accession>
<feature type="compositionally biased region" description="Acidic residues" evidence="7">
    <location>
        <begin position="12"/>
        <end position="21"/>
    </location>
</feature>
<evidence type="ECO:0000256" key="6">
    <source>
        <dbReference type="SAM" id="Coils"/>
    </source>
</evidence>
<dbReference type="Gene3D" id="1.10.30.10">
    <property type="entry name" value="High mobility group box domain"/>
    <property type="match status" value="1"/>
</dbReference>
<dbReference type="InterPro" id="IPR036957">
    <property type="entry name" value="Znf_PARP_sf"/>
</dbReference>
<evidence type="ECO:0000313" key="11">
    <source>
        <dbReference type="EMBL" id="CAL4794008.1"/>
    </source>
</evidence>
<keyword evidence="5" id="KW-0539">Nucleus</keyword>
<feature type="compositionally biased region" description="Basic and acidic residues" evidence="7">
    <location>
        <begin position="22"/>
        <end position="32"/>
    </location>
</feature>
<dbReference type="InterPro" id="IPR036910">
    <property type="entry name" value="HMG_box_dom_sf"/>
</dbReference>
<dbReference type="SUPFAM" id="SSF47095">
    <property type="entry name" value="HMG-box"/>
    <property type="match status" value="1"/>
</dbReference>
<keyword evidence="2" id="KW-0479">Metal-binding</keyword>
<dbReference type="Proteomes" id="UP001152797">
    <property type="component" value="Unassembled WGS sequence"/>
</dbReference>
<dbReference type="EMBL" id="CAMXCT010003885">
    <property type="protein sequence ID" value="CAI4006696.1"/>
    <property type="molecule type" value="Genomic_DNA"/>
</dbReference>
<proteinExistence type="predicted"/>
<keyword evidence="12" id="KW-1185">Reference proteome</keyword>
<sequence>MPLSDLWRAEDDGSEDPEAENEILKNRVRTEAARSGARLAREKRKSTAAKSVESDGKENMFARRLQKEYLSHAGRSLTLGQRPFSDKDSQVEVGAKQQVARERARCAWSLLKALGTMVQNLLQPSGKAARHLVNVCTADDTSTALKPAMGDRNVVCTIMNTVESALIRYDDGSWECMYIPTPLQVLNTSTASSIHASFASWLLVSSSGVGFRWLSLGVQNNVLQSVEWKSCIMVGDALKANACAWKAETKLLLSDSALPKTLGLRVKCSLHQLGLIRKPAVLSVSSYWTTLVRLGHLYETHSIPVFEYPDEMAQWDRRARWLQAGFKCTASKTWSAMLNDMMQFVNGDSTETTLHHYCKVGVGGAPSCCDSDEESVCKLLSHLVPFWCRGYQTPLLYRMKHYGPASSFMKLGCCWFNFLPQALGYMEASRQGSDSEIGRLVDTFLADSGGAFPAGADFERLLADVMDSDESFAAKNGARRGMVVQEVVKPDFAQSSILIDSVINPMEFGVNFLLGHSKVLHNLSYVGRGHPDHEKLKKDANDRFLQVVTGRLGERIISQYIGFLETGLDETVQMGGLNMNEASLAKIIVLVLVCISDVYRRFIAEFSVPPWTLFTLLGQSTADFLTSWRDLEAKDRKCKACVDPQMTRKLLQSFPDLASKPADFQERTCQEIQGILQDISEIAPTGSDSVELKNGQVQWSASKRGRQNVKGPKSRTEVSLLHAATKSYLWAKDIAGAQTLPSKAVSSGIRKMAGWNVFQRDRMQNQTFSQDDYKARVRELSAEWKRMPDEEKAAFQIEANYQQGLLDDLAQTPLPTKDHTDEKKENVWRNGAKKLSARRLELNTEAFQQHPLWSLPSQFADSFGAVKEAWIDVLSDDKDIAVNLGETLHQALDERPKGEVDTDAYLLGVMLKKPCMQILVEAAVIEEAAHGISEIQLCSGTGIPKFRYSHEIFHEFCKGNLSSTLPDLTVTVEAWTCEAFFGEQRQVKIRSGMLISAFEVTVRKPVTKKPINVKIPFGLSIPKGKKVRKEHKVKNSVAKQKKVQQSEFPMPGIGAAAESCGAEPDSGSDTFSEDSGDEVEVEQEAEHVVPASSTVAQEELQLAELKREMEAVDSIRDKAAERIQAGKIPPSSFFSKEIGLDSGGIAVTGRAVCLACKKPIMKGSVRFSWYYSKVRPHGWLHSFCLLQHAKQTDVEQKTAEKLQKMTRLKAGQNDPGEKAIAEAAVNILKGLA</sequence>
<gene>
    <name evidence="9" type="ORF">C1SCF055_LOCUS32312</name>
</gene>
<evidence type="ECO:0000313" key="12">
    <source>
        <dbReference type="Proteomes" id="UP001152797"/>
    </source>
</evidence>
<dbReference type="GO" id="GO:0008270">
    <property type="term" value="F:zinc ion binding"/>
    <property type="evidence" value="ECO:0007669"/>
    <property type="project" value="UniProtKB-KW"/>
</dbReference>
<evidence type="ECO:0000259" key="8">
    <source>
        <dbReference type="PROSITE" id="PS50064"/>
    </source>
</evidence>
<dbReference type="PROSITE" id="PS50064">
    <property type="entry name" value="ZF_PARP_2"/>
    <property type="match status" value="1"/>
</dbReference>
<keyword evidence="4" id="KW-0862">Zinc</keyword>
<protein>
    <submittedName>
        <fullName evidence="11">PARP-type domain-containing protein</fullName>
    </submittedName>
</protein>
<organism evidence="9">
    <name type="scientific">Cladocopium goreaui</name>
    <dbReference type="NCBI Taxonomy" id="2562237"/>
    <lineage>
        <taxon>Eukaryota</taxon>
        <taxon>Sar</taxon>
        <taxon>Alveolata</taxon>
        <taxon>Dinophyceae</taxon>
        <taxon>Suessiales</taxon>
        <taxon>Symbiodiniaceae</taxon>
        <taxon>Cladocopium</taxon>
    </lineage>
</organism>
<dbReference type="GO" id="GO:0003677">
    <property type="term" value="F:DNA binding"/>
    <property type="evidence" value="ECO:0007669"/>
    <property type="project" value="InterPro"/>
</dbReference>
<keyword evidence="6" id="KW-0175">Coiled coil</keyword>
<name>A0A9P1DAE1_9DINO</name>
<evidence type="ECO:0000256" key="5">
    <source>
        <dbReference type="ARBA" id="ARBA00023242"/>
    </source>
</evidence>
<dbReference type="InterPro" id="IPR001510">
    <property type="entry name" value="Znf_PARP"/>
</dbReference>
<evidence type="ECO:0000256" key="2">
    <source>
        <dbReference type="ARBA" id="ARBA00022723"/>
    </source>
</evidence>
<dbReference type="AlphaFoldDB" id="A0A9P1DAE1"/>
<feature type="coiled-coil region" evidence="6">
    <location>
        <begin position="1095"/>
        <end position="1122"/>
    </location>
</feature>
<evidence type="ECO:0000256" key="4">
    <source>
        <dbReference type="ARBA" id="ARBA00022833"/>
    </source>
</evidence>
<comment type="subcellular location">
    <subcellularLocation>
        <location evidence="1">Nucleus</location>
    </subcellularLocation>
</comment>
<comment type="caution">
    <text evidence="9">The sequence shown here is derived from an EMBL/GenBank/DDBJ whole genome shotgun (WGS) entry which is preliminary data.</text>
</comment>
<dbReference type="GO" id="GO:0005634">
    <property type="term" value="C:nucleus"/>
    <property type="evidence" value="ECO:0007669"/>
    <property type="project" value="UniProtKB-SubCell"/>
</dbReference>